<name>A0A2N8UMR1_9BASI</name>
<dbReference type="AlphaFoldDB" id="A0A2N8UMR1"/>
<sequence length="289" mass="28557">MRAVSTTSLVAAAAVAAVTFTGTAQAQLDPSLVTGLSAGCASDLVGLVTNSNISSCLALPSAVGALTSAGNNSVVPGLQNYLSNSICGSGKTACTSTQLAAANGTLLQSCGTDLRSNGGANIPALVYYFINSYDKLRTAGCLQNSAGELCLTKEMYALQNTTQMPISFTTIQGILSNETTQQQSLQALAANKTAFCSDCTHGLYAVLFPGNSNQRLAGAVNQTCNSTFLDGKVPATLKSTANGNSTSSAAGSSASGKGSGNTAAAGFNAGAVAALGSALAAVAAGLALL</sequence>
<dbReference type="PANTHER" id="PTHR34862:SF1">
    <property type="entry name" value="SPARK DOMAIN-CONTAINING PROTEIN"/>
    <property type="match status" value="1"/>
</dbReference>
<dbReference type="EMBL" id="LT795073">
    <property type="protein sequence ID" value="SJX66196.1"/>
    <property type="molecule type" value="Genomic_DNA"/>
</dbReference>
<accession>A0A2N8UMR1</accession>
<evidence type="ECO:0000313" key="3">
    <source>
        <dbReference type="Proteomes" id="UP000239563"/>
    </source>
</evidence>
<dbReference type="PANTHER" id="PTHR34862">
    <property type="entry name" value="SPARK DOMAIN-CONTAINING PROTEIN"/>
    <property type="match status" value="1"/>
</dbReference>
<protein>
    <submittedName>
        <fullName evidence="2">Uncharacterized protein</fullName>
    </submittedName>
</protein>
<proteinExistence type="predicted"/>
<keyword evidence="1" id="KW-0732">Signal</keyword>
<dbReference type="Proteomes" id="UP000239563">
    <property type="component" value="Chromosome XX"/>
</dbReference>
<feature type="chain" id="PRO_5014724895" evidence="1">
    <location>
        <begin position="27"/>
        <end position="289"/>
    </location>
</feature>
<reference evidence="2 3" key="1">
    <citation type="submission" date="2017-02" db="EMBL/GenBank/DDBJ databases">
        <authorList>
            <person name="Peterson S.W."/>
        </authorList>
    </citation>
    <scope>NUCLEOTIDE SEQUENCE [LARGE SCALE GENOMIC DNA]</scope>
    <source>
        <strain evidence="2 3">SRS1_H2-8</strain>
    </source>
</reference>
<organism evidence="2 3">
    <name type="scientific">Sporisorium reilianum f. sp. reilianum</name>
    <dbReference type="NCBI Taxonomy" id="72559"/>
    <lineage>
        <taxon>Eukaryota</taxon>
        <taxon>Fungi</taxon>
        <taxon>Dikarya</taxon>
        <taxon>Basidiomycota</taxon>
        <taxon>Ustilaginomycotina</taxon>
        <taxon>Ustilaginomycetes</taxon>
        <taxon>Ustilaginales</taxon>
        <taxon>Ustilaginaceae</taxon>
        <taxon>Sporisorium</taxon>
    </lineage>
</organism>
<gene>
    <name evidence="2" type="ORF">SRS1_10848</name>
</gene>
<feature type="signal peptide" evidence="1">
    <location>
        <begin position="1"/>
        <end position="26"/>
    </location>
</feature>
<evidence type="ECO:0000313" key="2">
    <source>
        <dbReference type="EMBL" id="SJX66196.1"/>
    </source>
</evidence>
<evidence type="ECO:0000256" key="1">
    <source>
        <dbReference type="SAM" id="SignalP"/>
    </source>
</evidence>